<dbReference type="InterPro" id="IPR018108">
    <property type="entry name" value="MCP_transmembrane"/>
</dbReference>
<dbReference type="EMBL" id="LXFE01000122">
    <property type="protein sequence ID" value="OLL27094.1"/>
    <property type="molecule type" value="Genomic_DNA"/>
</dbReference>
<keyword evidence="9 10" id="KW-0472">Membrane</keyword>
<gene>
    <name evidence="13" type="ORF">NEOLI_000807</name>
</gene>
<feature type="repeat" description="Solcar" evidence="10">
    <location>
        <begin position="107"/>
        <end position="187"/>
    </location>
</feature>
<proteinExistence type="inferred from homology"/>
<dbReference type="InterPro" id="IPR002067">
    <property type="entry name" value="MCP"/>
</dbReference>
<dbReference type="Proteomes" id="UP000186594">
    <property type="component" value="Unassembled WGS sequence"/>
</dbReference>
<keyword evidence="7 12" id="KW-1133">Transmembrane helix</keyword>
<dbReference type="GO" id="GO:1990575">
    <property type="term" value="P:mitochondrial L-ornithine transmembrane transport"/>
    <property type="evidence" value="ECO:0007669"/>
    <property type="project" value="TreeGrafter"/>
</dbReference>
<dbReference type="InterPro" id="IPR023395">
    <property type="entry name" value="MCP_dom_sf"/>
</dbReference>
<evidence type="ECO:0000256" key="3">
    <source>
        <dbReference type="ARBA" id="ARBA00022448"/>
    </source>
</evidence>
<dbReference type="STRING" id="1198029.A0A1U7LWT1"/>
<dbReference type="PANTHER" id="PTHR45624">
    <property type="entry name" value="MITOCHONDRIAL BASIC AMINO ACIDS TRANSPORTER-RELATED"/>
    <property type="match status" value="1"/>
</dbReference>
<keyword evidence="14" id="KW-1185">Reference proteome</keyword>
<name>A0A1U7LWT1_NEOID</name>
<evidence type="ECO:0000256" key="6">
    <source>
        <dbReference type="ARBA" id="ARBA00022792"/>
    </source>
</evidence>
<feature type="repeat" description="Solcar" evidence="10">
    <location>
        <begin position="9"/>
        <end position="94"/>
    </location>
</feature>
<evidence type="ECO:0000256" key="7">
    <source>
        <dbReference type="ARBA" id="ARBA00022989"/>
    </source>
</evidence>
<evidence type="ECO:0000256" key="1">
    <source>
        <dbReference type="ARBA" id="ARBA00004448"/>
    </source>
</evidence>
<comment type="similarity">
    <text evidence="2 11">Belongs to the mitochondrial carrier (TC 2.A.29) family.</text>
</comment>
<dbReference type="GO" id="GO:0000064">
    <property type="term" value="F:L-ornithine transmembrane transporter activity"/>
    <property type="evidence" value="ECO:0007669"/>
    <property type="project" value="TreeGrafter"/>
</dbReference>
<protein>
    <submittedName>
        <fullName evidence="13">Putative mitochondrial carrier</fullName>
    </submittedName>
</protein>
<evidence type="ECO:0000256" key="2">
    <source>
        <dbReference type="ARBA" id="ARBA00006375"/>
    </source>
</evidence>
<evidence type="ECO:0000256" key="10">
    <source>
        <dbReference type="PROSITE-ProRule" id="PRU00282"/>
    </source>
</evidence>
<evidence type="ECO:0000313" key="14">
    <source>
        <dbReference type="Proteomes" id="UP000186594"/>
    </source>
</evidence>
<evidence type="ECO:0000256" key="4">
    <source>
        <dbReference type="ARBA" id="ARBA00022692"/>
    </source>
</evidence>
<keyword evidence="5" id="KW-0677">Repeat</keyword>
<feature type="transmembrane region" description="Helical" evidence="12">
    <location>
        <begin position="66"/>
        <end position="87"/>
    </location>
</feature>
<evidence type="ECO:0000256" key="11">
    <source>
        <dbReference type="RuleBase" id="RU000488"/>
    </source>
</evidence>
<dbReference type="PROSITE" id="PS50920">
    <property type="entry name" value="SOLCAR"/>
    <property type="match status" value="3"/>
</dbReference>
<dbReference type="OrthoDB" id="409586at2759"/>
<evidence type="ECO:0000256" key="9">
    <source>
        <dbReference type="ARBA" id="ARBA00023136"/>
    </source>
</evidence>
<dbReference type="GO" id="GO:0005743">
    <property type="term" value="C:mitochondrial inner membrane"/>
    <property type="evidence" value="ECO:0007669"/>
    <property type="project" value="UniProtKB-SubCell"/>
</dbReference>
<dbReference type="OMA" id="HICRLRY"/>
<sequence length="289" mass="31302">MSNDQSQSLRAVKDCLAGTAAGIAQVLSGQPFDTVKVRLQTAAHSQYTGTLDCALKLYRSDGLLGFYKGTLTPLLGIGACVSIQFATNEYMKRFFAANNNGAPMRPSQFYLAGMAAGLANAALASPIEHVRIRLQTQSTFSGPLDCIRKIYSAYGLKGIFRGFFPTAIRESLGAGAYFFTYESLVARELKKGKRRADISSIKLCLFGASAGYAFWLSCYPIDVVKSKLQTDSLVKADQRYKSSIGCFRHIIQIHGVPGLFRGLTPTLLRAAPVSAATFMAFEAAMRVLA</sequence>
<evidence type="ECO:0000256" key="5">
    <source>
        <dbReference type="ARBA" id="ARBA00022737"/>
    </source>
</evidence>
<dbReference type="PANTHER" id="PTHR45624:SF51">
    <property type="entry name" value="CARRIER PROTEIN YMC2, MITOCHONDRIAL-RELATED"/>
    <property type="match status" value="1"/>
</dbReference>
<evidence type="ECO:0000256" key="12">
    <source>
        <dbReference type="SAM" id="Phobius"/>
    </source>
</evidence>
<comment type="caution">
    <text evidence="13">The sequence shown here is derived from an EMBL/GenBank/DDBJ whole genome shotgun (WGS) entry which is preliminary data.</text>
</comment>
<dbReference type="SUPFAM" id="SSF103506">
    <property type="entry name" value="Mitochondrial carrier"/>
    <property type="match status" value="1"/>
</dbReference>
<reference evidence="13 14" key="1">
    <citation type="submission" date="2016-04" db="EMBL/GenBank/DDBJ databases">
        <title>Evolutionary innovation and constraint leading to complex multicellularity in the Ascomycota.</title>
        <authorList>
            <person name="Cisse O."/>
            <person name="Nguyen A."/>
            <person name="Hewitt D.A."/>
            <person name="Jedd G."/>
            <person name="Stajich J.E."/>
        </authorList>
    </citation>
    <scope>NUCLEOTIDE SEQUENCE [LARGE SCALE GENOMIC DNA]</scope>
    <source>
        <strain evidence="13 14">DAH-3</strain>
    </source>
</reference>
<organism evidence="13 14">
    <name type="scientific">Neolecta irregularis (strain DAH-3)</name>
    <dbReference type="NCBI Taxonomy" id="1198029"/>
    <lineage>
        <taxon>Eukaryota</taxon>
        <taxon>Fungi</taxon>
        <taxon>Dikarya</taxon>
        <taxon>Ascomycota</taxon>
        <taxon>Taphrinomycotina</taxon>
        <taxon>Neolectales</taxon>
        <taxon>Neolectaceae</taxon>
        <taxon>Neolecta</taxon>
    </lineage>
</organism>
<keyword evidence="6" id="KW-0999">Mitochondrion inner membrane</keyword>
<accession>A0A1U7LWT1</accession>
<keyword evidence="4 10" id="KW-0812">Transmembrane</keyword>
<dbReference type="PRINTS" id="PR00926">
    <property type="entry name" value="MITOCARRIER"/>
</dbReference>
<evidence type="ECO:0000313" key="13">
    <source>
        <dbReference type="EMBL" id="OLL27094.1"/>
    </source>
</evidence>
<dbReference type="InterPro" id="IPR050567">
    <property type="entry name" value="Mitochondrial_Carrier"/>
</dbReference>
<feature type="repeat" description="Solcar" evidence="10">
    <location>
        <begin position="198"/>
        <end position="287"/>
    </location>
</feature>
<keyword evidence="8" id="KW-0496">Mitochondrion</keyword>
<keyword evidence="3 11" id="KW-0813">Transport</keyword>
<dbReference type="AlphaFoldDB" id="A0A1U7LWT1"/>
<comment type="subcellular location">
    <subcellularLocation>
        <location evidence="1">Mitochondrion inner membrane</location>
        <topology evidence="1">Multi-pass membrane protein</topology>
    </subcellularLocation>
</comment>
<dbReference type="Pfam" id="PF00153">
    <property type="entry name" value="Mito_carr"/>
    <property type="match status" value="3"/>
</dbReference>
<dbReference type="Gene3D" id="1.50.40.10">
    <property type="entry name" value="Mitochondrial carrier domain"/>
    <property type="match status" value="1"/>
</dbReference>
<evidence type="ECO:0000256" key="8">
    <source>
        <dbReference type="ARBA" id="ARBA00023128"/>
    </source>
</evidence>